<feature type="binding site" evidence="8">
    <location>
        <position position="103"/>
    </location>
    <ligand>
        <name>Mg(2+)</name>
        <dbReference type="ChEBI" id="CHEBI:18420"/>
    </ligand>
</feature>
<protein>
    <recommendedName>
        <fullName evidence="8">Ribonuclease VapC</fullName>
        <shortName evidence="8">RNase VapC</shortName>
        <ecNumber evidence="8">3.1.-.-</ecNumber>
    </recommendedName>
    <alternativeName>
        <fullName evidence="8">Toxin VapC</fullName>
    </alternativeName>
</protein>
<dbReference type="HOGENOM" id="CLU_118482_8_0_4"/>
<dbReference type="CDD" id="cd18746">
    <property type="entry name" value="PIN_VapC4-5_FitB-like"/>
    <property type="match status" value="1"/>
</dbReference>
<keyword evidence="6 8" id="KW-0460">Magnesium</keyword>
<keyword evidence="11" id="KW-1185">Reference proteome</keyword>
<accession>F5Y199</accession>
<proteinExistence type="inferred from homology"/>
<keyword evidence="3 8" id="KW-0540">Nuclease</keyword>
<dbReference type="InterPro" id="IPR022907">
    <property type="entry name" value="VapC_family"/>
</dbReference>
<feature type="binding site" evidence="8">
    <location>
        <position position="6"/>
    </location>
    <ligand>
        <name>Mg(2+)</name>
        <dbReference type="ChEBI" id="CHEBI:18420"/>
    </ligand>
</feature>
<evidence type="ECO:0000256" key="1">
    <source>
        <dbReference type="ARBA" id="ARBA00001946"/>
    </source>
</evidence>
<dbReference type="SUPFAM" id="SSF88723">
    <property type="entry name" value="PIN domain-like"/>
    <property type="match status" value="1"/>
</dbReference>
<dbReference type="RefSeq" id="WP_013901732.1">
    <property type="nucleotide sequence ID" value="NC_015677.1"/>
</dbReference>
<dbReference type="InterPro" id="IPR050556">
    <property type="entry name" value="Type_II_TA_system_RNase"/>
</dbReference>
<evidence type="ECO:0000313" key="11">
    <source>
        <dbReference type="Proteomes" id="UP000008385"/>
    </source>
</evidence>
<evidence type="ECO:0000256" key="2">
    <source>
        <dbReference type="ARBA" id="ARBA00022649"/>
    </source>
</evidence>
<keyword evidence="2 8" id="KW-1277">Toxin-antitoxin system</keyword>
<dbReference type="STRING" id="365046.Rta_24020"/>
<organism evidence="10 11">
    <name type="scientific">Ramlibacter tataouinensis (strain ATCC BAA-407 / DSM 14655 / LMG 21543 / TTB310)</name>
    <dbReference type="NCBI Taxonomy" id="365046"/>
    <lineage>
        <taxon>Bacteria</taxon>
        <taxon>Pseudomonadati</taxon>
        <taxon>Pseudomonadota</taxon>
        <taxon>Betaproteobacteria</taxon>
        <taxon>Burkholderiales</taxon>
        <taxon>Comamonadaceae</taxon>
        <taxon>Ramlibacter</taxon>
    </lineage>
</organism>
<dbReference type="GO" id="GO:0090729">
    <property type="term" value="F:toxin activity"/>
    <property type="evidence" value="ECO:0007669"/>
    <property type="project" value="UniProtKB-KW"/>
</dbReference>
<evidence type="ECO:0000256" key="4">
    <source>
        <dbReference type="ARBA" id="ARBA00022723"/>
    </source>
</evidence>
<dbReference type="InterPro" id="IPR002716">
    <property type="entry name" value="PIN_dom"/>
</dbReference>
<keyword evidence="8" id="KW-0800">Toxin</keyword>
<sequence>MLWLLDTCVVSEALRRQADAAVVKWLEAHTARAALPVIALGEIQYGIERLEPGRRRNALQAWRDTLQARYADRTLDVGEPILRVWARLRASLDAIGRPQQDMDILIAATALAHNLTLVTRNTRHFADTGVRLFDPWTGKHA</sequence>
<reference evidence="10 11" key="2">
    <citation type="journal article" date="2011" name="PLoS ONE">
        <title>The Cyst-Dividing Bacterium Ramlibacter tataouinensis TTB310 Genome Reveals a Well-Stocked Toolbox for Adaptation to a Desert Environment.</title>
        <authorList>
            <person name="De Luca G."/>
            <person name="Barakat M."/>
            <person name="Ortet P."/>
            <person name="Fochesato S."/>
            <person name="Jourlin-Castelli C."/>
            <person name="Ansaldi M."/>
            <person name="Py B."/>
            <person name="Fichant G."/>
            <person name="Coutinho P.M."/>
            <person name="Voulhoux R."/>
            <person name="Bastien O."/>
            <person name="Marechal E."/>
            <person name="Henrissat B."/>
            <person name="Quentin Y."/>
            <person name="Noirot P."/>
            <person name="Filloux A."/>
            <person name="Mejean V."/>
            <person name="Dubow M.S."/>
            <person name="Barras F."/>
            <person name="Barbe V."/>
            <person name="Weissenbach J."/>
            <person name="Mihalcescu I."/>
            <person name="Vermeglio A."/>
            <person name="Achouak W."/>
            <person name="Heulin T."/>
        </authorList>
    </citation>
    <scope>NUCLEOTIDE SEQUENCE [LARGE SCALE GENOMIC DNA]</scope>
    <source>
        <strain evidence="11">ATCC BAA-407 / DSM 14655 / LMG 21543 / TTB310</strain>
    </source>
</reference>
<evidence type="ECO:0000256" key="5">
    <source>
        <dbReference type="ARBA" id="ARBA00022801"/>
    </source>
</evidence>
<dbReference type="OrthoDB" id="9804823at2"/>
<dbReference type="PANTHER" id="PTHR33653">
    <property type="entry name" value="RIBONUCLEASE VAPC2"/>
    <property type="match status" value="1"/>
</dbReference>
<feature type="domain" description="PIN" evidence="9">
    <location>
        <begin position="4"/>
        <end position="128"/>
    </location>
</feature>
<evidence type="ECO:0000259" key="9">
    <source>
        <dbReference type="Pfam" id="PF01850"/>
    </source>
</evidence>
<dbReference type="EMBL" id="CP000245">
    <property type="protein sequence ID" value="AEG93500.1"/>
    <property type="molecule type" value="Genomic_DNA"/>
</dbReference>
<evidence type="ECO:0000313" key="10">
    <source>
        <dbReference type="EMBL" id="AEG93500.1"/>
    </source>
</evidence>
<dbReference type="PANTHER" id="PTHR33653:SF1">
    <property type="entry name" value="RIBONUCLEASE VAPC2"/>
    <property type="match status" value="1"/>
</dbReference>
<evidence type="ECO:0000256" key="6">
    <source>
        <dbReference type="ARBA" id="ARBA00022842"/>
    </source>
</evidence>
<reference evidence="11" key="1">
    <citation type="submission" date="2006-01" db="EMBL/GenBank/DDBJ databases">
        <title>Genome of the cyst-dividing bacterium Ramlibacter tataouinensis.</title>
        <authorList>
            <person name="Barakat M."/>
            <person name="Ortet P."/>
            <person name="De Luca G."/>
            <person name="Jourlin-Castelli C."/>
            <person name="Ansaldi M."/>
            <person name="Py B."/>
            <person name="Fichant G."/>
            <person name="Coutinho P."/>
            <person name="Voulhoux R."/>
            <person name="Bastien O."/>
            <person name="Roy S."/>
            <person name="Marechal E."/>
            <person name="Henrissat B."/>
            <person name="Quentin Y."/>
            <person name="Noirot P."/>
            <person name="Filloux A."/>
            <person name="Mejean V."/>
            <person name="DuBow M."/>
            <person name="Barras F."/>
            <person name="Heulin T."/>
        </authorList>
    </citation>
    <scope>NUCLEOTIDE SEQUENCE [LARGE SCALE GENOMIC DNA]</scope>
    <source>
        <strain evidence="11">ATCC BAA-407 / DSM 14655 / LMG 21543 / TTB310</strain>
    </source>
</reference>
<dbReference type="AlphaFoldDB" id="F5Y199"/>
<dbReference type="eggNOG" id="COG1487">
    <property type="taxonomic scope" value="Bacteria"/>
</dbReference>
<gene>
    <name evidence="8" type="primary">vapC</name>
    <name evidence="10" type="ordered locus">Rta_24020</name>
</gene>
<dbReference type="HAMAP" id="MF_00265">
    <property type="entry name" value="VapC_Nob1"/>
    <property type="match status" value="1"/>
</dbReference>
<dbReference type="EC" id="3.1.-.-" evidence="8"/>
<comment type="similarity">
    <text evidence="7 8">Belongs to the PINc/VapC protein family.</text>
</comment>
<dbReference type="Proteomes" id="UP000008385">
    <property type="component" value="Chromosome"/>
</dbReference>
<comment type="function">
    <text evidence="8">Toxic component of a toxin-antitoxin (TA) system. An RNase.</text>
</comment>
<dbReference type="GO" id="GO:0004540">
    <property type="term" value="F:RNA nuclease activity"/>
    <property type="evidence" value="ECO:0007669"/>
    <property type="project" value="InterPro"/>
</dbReference>
<name>F5Y199_RAMTT</name>
<dbReference type="GO" id="GO:0016787">
    <property type="term" value="F:hydrolase activity"/>
    <property type="evidence" value="ECO:0007669"/>
    <property type="project" value="UniProtKB-KW"/>
</dbReference>
<dbReference type="GO" id="GO:0000287">
    <property type="term" value="F:magnesium ion binding"/>
    <property type="evidence" value="ECO:0007669"/>
    <property type="project" value="UniProtKB-UniRule"/>
</dbReference>
<evidence type="ECO:0000256" key="7">
    <source>
        <dbReference type="ARBA" id="ARBA00038093"/>
    </source>
</evidence>
<keyword evidence="4 8" id="KW-0479">Metal-binding</keyword>
<dbReference type="Gene3D" id="3.40.50.1010">
    <property type="entry name" value="5'-nuclease"/>
    <property type="match status" value="1"/>
</dbReference>
<dbReference type="Pfam" id="PF01850">
    <property type="entry name" value="PIN"/>
    <property type="match status" value="1"/>
</dbReference>
<comment type="cofactor">
    <cofactor evidence="1 8">
        <name>Mg(2+)</name>
        <dbReference type="ChEBI" id="CHEBI:18420"/>
    </cofactor>
</comment>
<evidence type="ECO:0000256" key="3">
    <source>
        <dbReference type="ARBA" id="ARBA00022722"/>
    </source>
</evidence>
<evidence type="ECO:0000256" key="8">
    <source>
        <dbReference type="HAMAP-Rule" id="MF_00265"/>
    </source>
</evidence>
<dbReference type="InterPro" id="IPR029060">
    <property type="entry name" value="PIN-like_dom_sf"/>
</dbReference>
<keyword evidence="5 8" id="KW-0378">Hydrolase</keyword>
<dbReference type="KEGG" id="rta:Rta_24020"/>